<dbReference type="Proteomes" id="UP000625711">
    <property type="component" value="Unassembled WGS sequence"/>
</dbReference>
<name>A0A834I9N1_RHYFE</name>
<proteinExistence type="predicted"/>
<protein>
    <submittedName>
        <fullName evidence="2">Uncharacterized protein</fullName>
    </submittedName>
</protein>
<evidence type="ECO:0000313" key="2">
    <source>
        <dbReference type="EMBL" id="KAF7273880.1"/>
    </source>
</evidence>
<comment type="caution">
    <text evidence="2">The sequence shown here is derived from an EMBL/GenBank/DDBJ whole genome shotgun (WGS) entry which is preliminary data.</text>
</comment>
<evidence type="ECO:0000256" key="1">
    <source>
        <dbReference type="SAM" id="MobiDB-lite"/>
    </source>
</evidence>
<keyword evidence="3" id="KW-1185">Reference proteome</keyword>
<dbReference type="EMBL" id="JAACXV010013257">
    <property type="protein sequence ID" value="KAF7273880.1"/>
    <property type="molecule type" value="Genomic_DNA"/>
</dbReference>
<accession>A0A834I9N1</accession>
<dbReference type="AlphaFoldDB" id="A0A834I9N1"/>
<evidence type="ECO:0000313" key="3">
    <source>
        <dbReference type="Proteomes" id="UP000625711"/>
    </source>
</evidence>
<dbReference type="OrthoDB" id="6770112at2759"/>
<feature type="compositionally biased region" description="Acidic residues" evidence="1">
    <location>
        <begin position="69"/>
        <end position="78"/>
    </location>
</feature>
<feature type="region of interest" description="Disordered" evidence="1">
    <location>
        <begin position="52"/>
        <end position="78"/>
    </location>
</feature>
<organism evidence="2 3">
    <name type="scientific">Rhynchophorus ferrugineus</name>
    <name type="common">Red palm weevil</name>
    <name type="synonym">Curculio ferrugineus</name>
    <dbReference type="NCBI Taxonomy" id="354439"/>
    <lineage>
        <taxon>Eukaryota</taxon>
        <taxon>Metazoa</taxon>
        <taxon>Ecdysozoa</taxon>
        <taxon>Arthropoda</taxon>
        <taxon>Hexapoda</taxon>
        <taxon>Insecta</taxon>
        <taxon>Pterygota</taxon>
        <taxon>Neoptera</taxon>
        <taxon>Endopterygota</taxon>
        <taxon>Coleoptera</taxon>
        <taxon>Polyphaga</taxon>
        <taxon>Cucujiformia</taxon>
        <taxon>Curculionidae</taxon>
        <taxon>Dryophthorinae</taxon>
        <taxon>Rhynchophorus</taxon>
    </lineage>
</organism>
<reference evidence="2" key="1">
    <citation type="submission" date="2020-08" db="EMBL/GenBank/DDBJ databases">
        <title>Genome sequencing and assembly of the red palm weevil Rhynchophorus ferrugineus.</title>
        <authorList>
            <person name="Dias G.B."/>
            <person name="Bergman C.M."/>
            <person name="Manee M."/>
        </authorList>
    </citation>
    <scope>NUCLEOTIDE SEQUENCE</scope>
    <source>
        <strain evidence="2">AA-2017</strain>
        <tissue evidence="2">Whole larva</tissue>
    </source>
</reference>
<gene>
    <name evidence="2" type="ORF">GWI33_013432</name>
</gene>
<sequence>MLCRARPLLNNDLLLISKHTPLINTIPINKFVEVQVIRQFRTNFSVNLVTKENNKNKDGTPAASSSDSDLTDDESDIEENGDLLDRNQLLYNKGVLNRLSVTSSAEKIY</sequence>